<accession>A0ABS9QMP0</accession>
<dbReference type="Gene3D" id="2.60.120.10">
    <property type="entry name" value="Jelly Rolls"/>
    <property type="match status" value="1"/>
</dbReference>
<dbReference type="Pfam" id="PF07883">
    <property type="entry name" value="Cupin_2"/>
    <property type="match status" value="2"/>
</dbReference>
<dbReference type="EMBL" id="JAKREW010000030">
    <property type="protein sequence ID" value="MCG7507854.1"/>
    <property type="molecule type" value="Genomic_DNA"/>
</dbReference>
<dbReference type="CDD" id="cd02216">
    <property type="entry name" value="cupin_GDO-like_N"/>
    <property type="match status" value="1"/>
</dbReference>
<protein>
    <submittedName>
        <fullName evidence="4">Cupin domain-containing protein</fullName>
    </submittedName>
</protein>
<organism evidence="4 5">
    <name type="scientific">Mesorhizobium retamae</name>
    <dbReference type="NCBI Taxonomy" id="2912854"/>
    <lineage>
        <taxon>Bacteria</taxon>
        <taxon>Pseudomonadati</taxon>
        <taxon>Pseudomonadota</taxon>
        <taxon>Alphaproteobacteria</taxon>
        <taxon>Hyphomicrobiales</taxon>
        <taxon>Phyllobacteriaceae</taxon>
        <taxon>Mesorhizobium</taxon>
    </lineage>
</organism>
<evidence type="ECO:0000313" key="5">
    <source>
        <dbReference type="Proteomes" id="UP001201701"/>
    </source>
</evidence>
<gene>
    <name evidence="4" type="ORF">L4923_22710</name>
</gene>
<dbReference type="InterPro" id="IPR047183">
    <property type="entry name" value="GDO-like"/>
</dbReference>
<evidence type="ECO:0000313" key="4">
    <source>
        <dbReference type="EMBL" id="MCG7507854.1"/>
    </source>
</evidence>
<keyword evidence="5" id="KW-1185">Reference proteome</keyword>
<evidence type="ECO:0000256" key="1">
    <source>
        <dbReference type="ARBA" id="ARBA00022964"/>
    </source>
</evidence>
<dbReference type="SUPFAM" id="SSF51182">
    <property type="entry name" value="RmlC-like cupins"/>
    <property type="match status" value="1"/>
</dbReference>
<dbReference type="PANTHER" id="PTHR41517:SF1">
    <property type="entry name" value="CUPIN"/>
    <property type="match status" value="1"/>
</dbReference>
<evidence type="ECO:0000256" key="2">
    <source>
        <dbReference type="ARBA" id="ARBA00023002"/>
    </source>
</evidence>
<dbReference type="PANTHER" id="PTHR41517">
    <property type="entry name" value="1,2-DIOXYGENASE PROTEIN-RELATED"/>
    <property type="match status" value="1"/>
</dbReference>
<dbReference type="RefSeq" id="WP_239369374.1">
    <property type="nucleotide sequence ID" value="NZ_JAKREW010000030.1"/>
</dbReference>
<dbReference type="InterPro" id="IPR014710">
    <property type="entry name" value="RmlC-like_jellyroll"/>
</dbReference>
<keyword evidence="1" id="KW-0223">Dioxygenase</keyword>
<keyword evidence="2" id="KW-0560">Oxidoreductase</keyword>
<dbReference type="InterPro" id="IPR013096">
    <property type="entry name" value="Cupin_2"/>
</dbReference>
<proteinExistence type="predicted"/>
<feature type="domain" description="Cupin type-2" evidence="3">
    <location>
        <begin position="95"/>
        <end position="163"/>
    </location>
</feature>
<sequence length="360" mass="40679">MSSLLKNDSLDQLHEDLARANMAPTWKYVSEFVAREPRVSYRPWLWRWDDIIPLLMRAGDLITPERGAERRSMEHVNPDLTPYYSTSHSIATAFQLVRAGERAPAHRHMAGAIRFAARSQGGAVYTKVQGERLMMEENDLLLTPAHAWHEHANETPDDIIWLDALDFPLVNLLQASVFEPGEGEVCPSRPDNFSRQQLGMYRPTGWGKYPESQPALRYPWVEMHQALQDARSAEGSLFDGVILEYVNPINSGPTLPTLSCRAQLLKAGTKTKAHRSTSSTVYFVIGGEGVCVINGIEFHWGRGDVFVVPTWAWHEHHCKGSDAFLFSITDQPVLEVLGMMREQTYEPNDGHQKITSKFNP</sequence>
<dbReference type="InterPro" id="IPR011051">
    <property type="entry name" value="RmlC_Cupin_sf"/>
</dbReference>
<dbReference type="CDD" id="cd06992">
    <property type="entry name" value="cupin_GDO-like_C"/>
    <property type="match status" value="1"/>
</dbReference>
<reference evidence="4 5" key="1">
    <citation type="submission" date="2022-02" db="EMBL/GenBank/DDBJ databases">
        <title>Draft genome sequence of Mezorhizobium retamae strain IRAMC:0171 isolated from Retama raetam nodules.</title>
        <authorList>
            <person name="Bengaied R."/>
            <person name="Sbissi I."/>
            <person name="Huber K."/>
            <person name="Ghodbane F."/>
            <person name="Nouioui I."/>
            <person name="Tarhouni M."/>
            <person name="Gtari M."/>
        </authorList>
    </citation>
    <scope>NUCLEOTIDE SEQUENCE [LARGE SCALE GENOMIC DNA]</scope>
    <source>
        <strain evidence="4 5">IRAMC:0171</strain>
    </source>
</reference>
<feature type="domain" description="Cupin type-2" evidence="3">
    <location>
        <begin position="265"/>
        <end position="323"/>
    </location>
</feature>
<dbReference type="Proteomes" id="UP001201701">
    <property type="component" value="Unassembled WGS sequence"/>
</dbReference>
<name>A0ABS9QMP0_9HYPH</name>
<comment type="caution">
    <text evidence="4">The sequence shown here is derived from an EMBL/GenBank/DDBJ whole genome shotgun (WGS) entry which is preliminary data.</text>
</comment>
<evidence type="ECO:0000259" key="3">
    <source>
        <dbReference type="Pfam" id="PF07883"/>
    </source>
</evidence>